<keyword evidence="2" id="KW-1185">Reference proteome</keyword>
<dbReference type="Proteomes" id="UP000693970">
    <property type="component" value="Unassembled WGS sequence"/>
</dbReference>
<dbReference type="EMBL" id="JAGRRH010000014">
    <property type="protein sequence ID" value="KAG7358119.1"/>
    <property type="molecule type" value="Genomic_DNA"/>
</dbReference>
<protein>
    <submittedName>
        <fullName evidence="1">Uncharacterized protein</fullName>
    </submittedName>
</protein>
<dbReference type="AlphaFoldDB" id="A0A9K3LAG1"/>
<reference evidence="1" key="1">
    <citation type="journal article" date="2021" name="Sci. Rep.">
        <title>Diploid genomic architecture of Nitzschia inconspicua, an elite biomass production diatom.</title>
        <authorList>
            <person name="Oliver A."/>
            <person name="Podell S."/>
            <person name="Pinowska A."/>
            <person name="Traller J.C."/>
            <person name="Smith S.R."/>
            <person name="McClure R."/>
            <person name="Beliaev A."/>
            <person name="Bohutskyi P."/>
            <person name="Hill E.A."/>
            <person name="Rabines A."/>
            <person name="Zheng H."/>
            <person name="Allen L.Z."/>
            <person name="Kuo A."/>
            <person name="Grigoriev I.V."/>
            <person name="Allen A.E."/>
            <person name="Hazlebeck D."/>
            <person name="Allen E.E."/>
        </authorList>
    </citation>
    <scope>NUCLEOTIDE SEQUENCE</scope>
    <source>
        <strain evidence="1">Hildebrandi</strain>
    </source>
</reference>
<name>A0A9K3LAG1_9STRA</name>
<reference evidence="1" key="2">
    <citation type="submission" date="2021-04" db="EMBL/GenBank/DDBJ databases">
        <authorList>
            <person name="Podell S."/>
        </authorList>
    </citation>
    <scope>NUCLEOTIDE SEQUENCE</scope>
    <source>
        <strain evidence="1">Hildebrandi</strain>
    </source>
</reference>
<evidence type="ECO:0000313" key="2">
    <source>
        <dbReference type="Proteomes" id="UP000693970"/>
    </source>
</evidence>
<organism evidence="1 2">
    <name type="scientific">Nitzschia inconspicua</name>
    <dbReference type="NCBI Taxonomy" id="303405"/>
    <lineage>
        <taxon>Eukaryota</taxon>
        <taxon>Sar</taxon>
        <taxon>Stramenopiles</taxon>
        <taxon>Ochrophyta</taxon>
        <taxon>Bacillariophyta</taxon>
        <taxon>Bacillariophyceae</taxon>
        <taxon>Bacillariophycidae</taxon>
        <taxon>Bacillariales</taxon>
        <taxon>Bacillariaceae</taxon>
        <taxon>Nitzschia</taxon>
    </lineage>
</organism>
<proteinExistence type="predicted"/>
<comment type="caution">
    <text evidence="1">The sequence shown here is derived from an EMBL/GenBank/DDBJ whole genome shotgun (WGS) entry which is preliminary data.</text>
</comment>
<sequence length="161" mass="18123">MGCFNSKDSATDPTEVGNLPDTKVLAVKSFRIVHERDNKDFIEQDGNIVAGNAILVRAKDPNVRSLQHYYRIKKVAAADIQKATGQTVTNGINLWNELLNENHKLSGVKLNNEYLVKVVASFEVGAITYIQMENFRQNFHQFRQANGKKLNSKYVGDARNL</sequence>
<accession>A0A9K3LAG1</accession>
<evidence type="ECO:0000313" key="1">
    <source>
        <dbReference type="EMBL" id="KAG7358119.1"/>
    </source>
</evidence>
<gene>
    <name evidence="1" type="ORF">IV203_014706</name>
</gene>